<dbReference type="RefSeq" id="WP_380026902.1">
    <property type="nucleotide sequence ID" value="NZ_JBHSHC010000112.1"/>
</dbReference>
<dbReference type="InterPro" id="IPR019615">
    <property type="entry name" value="DUF2487"/>
</dbReference>
<reference evidence="2" key="1">
    <citation type="journal article" date="2019" name="Int. J. Syst. Evol. Microbiol.">
        <title>The Global Catalogue of Microorganisms (GCM) 10K type strain sequencing project: providing services to taxonomists for standard genome sequencing and annotation.</title>
        <authorList>
            <consortium name="The Broad Institute Genomics Platform"/>
            <consortium name="The Broad Institute Genome Sequencing Center for Infectious Disease"/>
            <person name="Wu L."/>
            <person name="Ma J."/>
        </authorList>
    </citation>
    <scope>NUCLEOTIDE SEQUENCE [LARGE SCALE GENOMIC DNA]</scope>
    <source>
        <strain evidence="2">WYCCWR 12678</strain>
    </source>
</reference>
<gene>
    <name evidence="1" type="ORF">ACFO8Q_16535</name>
</gene>
<comment type="caution">
    <text evidence="1">The sequence shown here is derived from an EMBL/GenBank/DDBJ whole genome shotgun (WGS) entry which is preliminary data.</text>
</comment>
<protein>
    <submittedName>
        <fullName evidence="1">DUF2487 family protein</fullName>
    </submittedName>
</protein>
<dbReference type="Proteomes" id="UP001596002">
    <property type="component" value="Unassembled WGS sequence"/>
</dbReference>
<evidence type="ECO:0000313" key="1">
    <source>
        <dbReference type="EMBL" id="MFC4768947.1"/>
    </source>
</evidence>
<evidence type="ECO:0000313" key="2">
    <source>
        <dbReference type="Proteomes" id="UP001596002"/>
    </source>
</evidence>
<sequence>MRLVELSVEKFEEIRPYVDTLILPVCSIGGKEEGKSFAGDLILIRQIASRIDNQLSGRVFLLPEAVHTNLSGEPANMPEQILADYLFHLLLPFKEIGFDKAVLLHAAGTPGQPLAEASCKLTQEGFKVSVIRANLEESDLDDSVRQIIQLWNS</sequence>
<organism evidence="1 2">
    <name type="scientific">Effusibacillus consociatus</name>
    <dbReference type="NCBI Taxonomy" id="1117041"/>
    <lineage>
        <taxon>Bacteria</taxon>
        <taxon>Bacillati</taxon>
        <taxon>Bacillota</taxon>
        <taxon>Bacilli</taxon>
        <taxon>Bacillales</taxon>
        <taxon>Alicyclobacillaceae</taxon>
        <taxon>Effusibacillus</taxon>
    </lineage>
</organism>
<accession>A0ABV9Q6R9</accession>
<name>A0ABV9Q6R9_9BACL</name>
<dbReference type="EMBL" id="JBHSHC010000112">
    <property type="protein sequence ID" value="MFC4768947.1"/>
    <property type="molecule type" value="Genomic_DNA"/>
</dbReference>
<proteinExistence type="predicted"/>
<dbReference type="Pfam" id="PF10673">
    <property type="entry name" value="DUF2487"/>
    <property type="match status" value="1"/>
</dbReference>
<keyword evidence="2" id="KW-1185">Reference proteome</keyword>